<dbReference type="PROSITE" id="PS50943">
    <property type="entry name" value="HTH_CROC1"/>
    <property type="match status" value="1"/>
</dbReference>
<reference evidence="2 3" key="1">
    <citation type="submission" date="2018-12" db="EMBL/GenBank/DDBJ databases">
        <authorList>
            <person name="Li F."/>
        </authorList>
    </citation>
    <scope>NUCLEOTIDE SEQUENCE [LARGE SCALE GENOMIC DNA]</scope>
    <source>
        <strain evidence="2 3">11W25H-1</strain>
    </source>
</reference>
<protein>
    <submittedName>
        <fullName evidence="2">XRE family transcriptional regulator</fullName>
    </submittedName>
</protein>
<dbReference type="Proteomes" id="UP000288547">
    <property type="component" value="Unassembled WGS sequence"/>
</dbReference>
<feature type="domain" description="HTH cro/C1-type" evidence="1">
    <location>
        <begin position="34"/>
        <end position="81"/>
    </location>
</feature>
<dbReference type="RefSeq" id="WP_128496376.1">
    <property type="nucleotide sequence ID" value="NZ_RZNB01000010.1"/>
</dbReference>
<name>A0A444PNR3_9MICO</name>
<dbReference type="Pfam" id="PF17765">
    <property type="entry name" value="MLTR_LBD"/>
    <property type="match status" value="1"/>
</dbReference>
<sequence length="282" mass="30352">MTTSDLGAFLTARRAALAPGDVGVRWSGVRRVPGLRREEVALLAGVSVDYYARLEQGRERHPSLSVLDALCRALDLDEDARGHLLRLADVAPGSTAPAPGTERVDPSLLAVMDAWPDTPAFVFNRRLDILACNALAGALYSDFERVDNLARMIFLDPVGAVFFADWRRSAESSVANLRLALGFDAHDAATLALVDELAAGSRAFADLWSGNDARGKTREAKTFVHSDVGPMTLEFNAFDVRSAPGQQLIVYRAEPGSPSDHALKMLGSLDATSRVYGSEARG</sequence>
<dbReference type="Gene3D" id="1.10.260.40">
    <property type="entry name" value="lambda repressor-like DNA-binding domains"/>
    <property type="match status" value="1"/>
</dbReference>
<dbReference type="InterPro" id="IPR001387">
    <property type="entry name" value="Cro/C1-type_HTH"/>
</dbReference>
<comment type="caution">
    <text evidence="2">The sequence shown here is derived from an EMBL/GenBank/DDBJ whole genome shotgun (WGS) entry which is preliminary data.</text>
</comment>
<dbReference type="CDD" id="cd00093">
    <property type="entry name" value="HTH_XRE"/>
    <property type="match status" value="1"/>
</dbReference>
<keyword evidence="3" id="KW-1185">Reference proteome</keyword>
<dbReference type="SUPFAM" id="SSF47413">
    <property type="entry name" value="lambda repressor-like DNA-binding domains"/>
    <property type="match status" value="1"/>
</dbReference>
<evidence type="ECO:0000313" key="2">
    <source>
        <dbReference type="EMBL" id="RWZ46061.1"/>
    </source>
</evidence>
<dbReference type="Pfam" id="PF13560">
    <property type="entry name" value="HTH_31"/>
    <property type="match status" value="1"/>
</dbReference>
<dbReference type="OrthoDB" id="3518652at2"/>
<accession>A0A444PNR3</accession>
<dbReference type="PANTHER" id="PTHR35010:SF2">
    <property type="entry name" value="BLL4672 PROTEIN"/>
    <property type="match status" value="1"/>
</dbReference>
<dbReference type="EMBL" id="RZNB01000010">
    <property type="protein sequence ID" value="RWZ46061.1"/>
    <property type="molecule type" value="Genomic_DNA"/>
</dbReference>
<gene>
    <name evidence="2" type="ORF">ELQ90_16395</name>
</gene>
<dbReference type="PANTHER" id="PTHR35010">
    <property type="entry name" value="BLL4672 PROTEIN-RELATED"/>
    <property type="match status" value="1"/>
</dbReference>
<dbReference type="GO" id="GO:0003677">
    <property type="term" value="F:DNA binding"/>
    <property type="evidence" value="ECO:0007669"/>
    <property type="project" value="InterPro"/>
</dbReference>
<dbReference type="SMART" id="SM00530">
    <property type="entry name" value="HTH_XRE"/>
    <property type="match status" value="1"/>
</dbReference>
<proteinExistence type="predicted"/>
<organism evidence="2 3">
    <name type="scientific">Labedella phragmitis</name>
    <dbReference type="NCBI Taxonomy" id="2498849"/>
    <lineage>
        <taxon>Bacteria</taxon>
        <taxon>Bacillati</taxon>
        <taxon>Actinomycetota</taxon>
        <taxon>Actinomycetes</taxon>
        <taxon>Micrococcales</taxon>
        <taxon>Microbacteriaceae</taxon>
        <taxon>Labedella</taxon>
    </lineage>
</organism>
<dbReference type="Gene3D" id="3.30.450.180">
    <property type="match status" value="1"/>
</dbReference>
<evidence type="ECO:0000259" key="1">
    <source>
        <dbReference type="PROSITE" id="PS50943"/>
    </source>
</evidence>
<dbReference type="InterPro" id="IPR041413">
    <property type="entry name" value="MLTR_LBD"/>
</dbReference>
<evidence type="ECO:0000313" key="3">
    <source>
        <dbReference type="Proteomes" id="UP000288547"/>
    </source>
</evidence>
<dbReference type="InterPro" id="IPR010982">
    <property type="entry name" value="Lambda_DNA-bd_dom_sf"/>
</dbReference>
<dbReference type="AlphaFoldDB" id="A0A444PNR3"/>